<feature type="region of interest" description="Disordered" evidence="3">
    <location>
        <begin position="329"/>
        <end position="359"/>
    </location>
</feature>
<dbReference type="PANTHER" id="PTHR23172">
    <property type="entry name" value="AUXILIN/CYCLIN G-ASSOCIATED KINASE-RELATED"/>
    <property type="match status" value="1"/>
</dbReference>
<feature type="compositionally biased region" description="Polar residues" evidence="3">
    <location>
        <begin position="703"/>
        <end position="717"/>
    </location>
</feature>
<feature type="compositionally biased region" description="Polar residues" evidence="3">
    <location>
        <begin position="550"/>
        <end position="565"/>
    </location>
</feature>
<dbReference type="GO" id="GO:0072318">
    <property type="term" value="P:clathrin coat disassembly"/>
    <property type="evidence" value="ECO:0007669"/>
    <property type="project" value="TreeGrafter"/>
</dbReference>
<gene>
    <name evidence="5" type="ORF">LVIROSA_LOCUS15796</name>
</gene>
<feature type="region of interest" description="Disordered" evidence="3">
    <location>
        <begin position="190"/>
        <end position="223"/>
    </location>
</feature>
<dbReference type="PROSITE" id="PS50076">
    <property type="entry name" value="DNAJ_2"/>
    <property type="match status" value="1"/>
</dbReference>
<dbReference type="GO" id="GO:0005737">
    <property type="term" value="C:cytoplasm"/>
    <property type="evidence" value="ECO:0007669"/>
    <property type="project" value="TreeGrafter"/>
</dbReference>
<dbReference type="Gene3D" id="1.10.287.110">
    <property type="entry name" value="DnaJ domain"/>
    <property type="match status" value="1"/>
</dbReference>
<keyword evidence="6" id="KW-1185">Reference proteome</keyword>
<feature type="compositionally biased region" description="Basic and acidic residues" evidence="3">
    <location>
        <begin position="484"/>
        <end position="494"/>
    </location>
</feature>
<feature type="compositionally biased region" description="Basic and acidic residues" evidence="3">
    <location>
        <begin position="339"/>
        <end position="359"/>
    </location>
</feature>
<dbReference type="Proteomes" id="UP001157418">
    <property type="component" value="Unassembled WGS sequence"/>
</dbReference>
<feature type="region of interest" description="Disordered" evidence="3">
    <location>
        <begin position="452"/>
        <end position="599"/>
    </location>
</feature>
<evidence type="ECO:0000259" key="4">
    <source>
        <dbReference type="PROSITE" id="PS50076"/>
    </source>
</evidence>
<evidence type="ECO:0000256" key="2">
    <source>
        <dbReference type="SAM" id="Coils"/>
    </source>
</evidence>
<dbReference type="SUPFAM" id="SSF46565">
    <property type="entry name" value="Chaperone J-domain"/>
    <property type="match status" value="1"/>
</dbReference>
<evidence type="ECO:0000313" key="6">
    <source>
        <dbReference type="Proteomes" id="UP001157418"/>
    </source>
</evidence>
<feature type="region of interest" description="Disordered" evidence="3">
    <location>
        <begin position="375"/>
        <end position="406"/>
    </location>
</feature>
<feature type="compositionally biased region" description="Basic and acidic residues" evidence="3">
    <location>
        <begin position="384"/>
        <end position="397"/>
    </location>
</feature>
<dbReference type="InterPro" id="IPR036869">
    <property type="entry name" value="J_dom_sf"/>
</dbReference>
<dbReference type="InterPro" id="IPR001623">
    <property type="entry name" value="DnaJ_domain"/>
</dbReference>
<dbReference type="GO" id="GO:0031982">
    <property type="term" value="C:vesicle"/>
    <property type="evidence" value="ECO:0007669"/>
    <property type="project" value="TreeGrafter"/>
</dbReference>
<proteinExistence type="predicted"/>
<dbReference type="PANTHER" id="PTHR23172:SF87">
    <property type="entry name" value="CHAPERONE DNAJ-DOMAIN SUPERFAMILY PROTEIN"/>
    <property type="match status" value="1"/>
</dbReference>
<sequence>MKGYRDNGGAAGGFGARNKTVYDDVFGGPPKFGATTLPPRLEDYTEIFQGFHASRGSSIPILDLPPPCNESGDVWFDLQSSKLDYSEVFGGFNGLDFAVSYEELFKISKVGDGDSSDDVWTPAESETLSDELDPYASMEMNQHVSTEDPIELFGVQLQSEPNFEAEKDLIINDSQFLDVPNEIENEKLFSLDNNNNDDSSSNHFGGVSERKQLKKSLSQPLDNVYDTERYKPHLSVSDLSLKTQPSNLPPPSRPPPVLSSKKGNSNSKLKTCKTFAFEKMRGDRSPPYFDVEIDASSSAAADAAAMKDAVEQAQAKLRSAKELMNKKKEALQIHSKNNVSDKKERVNGDERERETHNKKISLESYEQKQDFNFKNVNGLNEEDEHIKEDTLEIKTTSEADENESESYENLIEIQLKDNDMKPGVKLVEEFYNKTPDEWEEYDVASFQEAFEKEHEKEVKESEEQVGPPEIVITLTPQSEEESDDKISELNHNHEEDENEITQNADVANETTQGSEKKEIEKEEELTEEVESKSNTEEISDSSDVVDQVDNELTSTNNFQNVNETSSMEKNDEKNKEREKLERERERMRKEEEERERQIEREKDRMAIDRATLEARERAFSETKERSERAAVERATAEYRQRALAEARERLEKACAEARERSLAEKTMEGRLRVEKATAEARERAEKSVDDKFSNSRSMGLRYPNQNASSYNNGGESESPQRCKARLERYQRTADRAAKALAEKNMRDLLAQKEQAERNRLAESLDAEVKRWCSGKQGNLRALLSTLQYILGSESGWQPIPLTEVITTAAVKKAYRKATLCVHPDKLQQRGASIQQKYICEKVFDLLKEAWNKFNSEER</sequence>
<dbReference type="EMBL" id="CAKMRJ010002286">
    <property type="protein sequence ID" value="CAH1428898.1"/>
    <property type="molecule type" value="Genomic_DNA"/>
</dbReference>
<feature type="compositionally biased region" description="Basic and acidic residues" evidence="3">
    <location>
        <begin position="566"/>
        <end position="599"/>
    </location>
</feature>
<dbReference type="AlphaFoldDB" id="A0AAU9MW61"/>
<evidence type="ECO:0000256" key="1">
    <source>
        <dbReference type="ARBA" id="ARBA00023054"/>
    </source>
</evidence>
<keyword evidence="1 2" id="KW-0175">Coiled coil</keyword>
<feature type="compositionally biased region" description="Basic and acidic residues" evidence="3">
    <location>
        <begin position="452"/>
        <end position="462"/>
    </location>
</feature>
<comment type="caution">
    <text evidence="5">The sequence shown here is derived from an EMBL/GenBank/DDBJ whole genome shotgun (WGS) entry which is preliminary data.</text>
</comment>
<protein>
    <recommendedName>
        <fullName evidence="4">J domain-containing protein</fullName>
    </recommendedName>
</protein>
<feature type="compositionally biased region" description="Basic and acidic residues" evidence="3">
    <location>
        <begin position="681"/>
        <end position="693"/>
    </location>
</feature>
<feature type="compositionally biased region" description="Pro residues" evidence="3">
    <location>
        <begin position="247"/>
        <end position="257"/>
    </location>
</feature>
<feature type="region of interest" description="Disordered" evidence="3">
    <location>
        <begin position="681"/>
        <end position="722"/>
    </location>
</feature>
<feature type="coiled-coil region" evidence="2">
    <location>
        <begin position="726"/>
        <end position="758"/>
    </location>
</feature>
<dbReference type="GO" id="GO:0030276">
    <property type="term" value="F:clathrin binding"/>
    <property type="evidence" value="ECO:0007669"/>
    <property type="project" value="TreeGrafter"/>
</dbReference>
<evidence type="ECO:0000313" key="5">
    <source>
        <dbReference type="EMBL" id="CAH1428898.1"/>
    </source>
</evidence>
<dbReference type="GO" id="GO:0072583">
    <property type="term" value="P:clathrin-dependent endocytosis"/>
    <property type="evidence" value="ECO:0007669"/>
    <property type="project" value="TreeGrafter"/>
</dbReference>
<organism evidence="5 6">
    <name type="scientific">Lactuca virosa</name>
    <dbReference type="NCBI Taxonomy" id="75947"/>
    <lineage>
        <taxon>Eukaryota</taxon>
        <taxon>Viridiplantae</taxon>
        <taxon>Streptophyta</taxon>
        <taxon>Embryophyta</taxon>
        <taxon>Tracheophyta</taxon>
        <taxon>Spermatophyta</taxon>
        <taxon>Magnoliopsida</taxon>
        <taxon>eudicotyledons</taxon>
        <taxon>Gunneridae</taxon>
        <taxon>Pentapetalae</taxon>
        <taxon>asterids</taxon>
        <taxon>campanulids</taxon>
        <taxon>Asterales</taxon>
        <taxon>Asteraceae</taxon>
        <taxon>Cichorioideae</taxon>
        <taxon>Cichorieae</taxon>
        <taxon>Lactucinae</taxon>
        <taxon>Lactuca</taxon>
    </lineage>
</organism>
<evidence type="ECO:0000256" key="3">
    <source>
        <dbReference type="SAM" id="MobiDB-lite"/>
    </source>
</evidence>
<feature type="region of interest" description="Disordered" evidence="3">
    <location>
        <begin position="240"/>
        <end position="267"/>
    </location>
</feature>
<feature type="compositionally biased region" description="Low complexity" evidence="3">
    <location>
        <begin position="192"/>
        <end position="202"/>
    </location>
</feature>
<feature type="compositionally biased region" description="Low complexity" evidence="3">
    <location>
        <begin position="258"/>
        <end position="267"/>
    </location>
</feature>
<reference evidence="5 6" key="1">
    <citation type="submission" date="2022-01" db="EMBL/GenBank/DDBJ databases">
        <authorList>
            <person name="Xiong W."/>
            <person name="Schranz E."/>
        </authorList>
    </citation>
    <scope>NUCLEOTIDE SEQUENCE [LARGE SCALE GENOMIC DNA]</scope>
</reference>
<name>A0AAU9MW61_9ASTR</name>
<dbReference type="FunFam" id="1.10.287.110:FF:000009">
    <property type="entry name" value="Auxilin-related protein 1"/>
    <property type="match status" value="1"/>
</dbReference>
<feature type="compositionally biased region" description="Polar residues" evidence="3">
    <location>
        <begin position="500"/>
        <end position="513"/>
    </location>
</feature>
<accession>A0AAU9MW61</accession>
<feature type="domain" description="J" evidence="4">
    <location>
        <begin position="794"/>
        <end position="858"/>
    </location>
</feature>